<dbReference type="Pfam" id="PF04749">
    <property type="entry name" value="PLAC8"/>
    <property type="match status" value="1"/>
</dbReference>
<dbReference type="AlphaFoldDB" id="A0A9P6EBI0"/>
<organism evidence="1 2">
    <name type="scientific">Crepidotus variabilis</name>
    <dbReference type="NCBI Taxonomy" id="179855"/>
    <lineage>
        <taxon>Eukaryota</taxon>
        <taxon>Fungi</taxon>
        <taxon>Dikarya</taxon>
        <taxon>Basidiomycota</taxon>
        <taxon>Agaricomycotina</taxon>
        <taxon>Agaricomycetes</taxon>
        <taxon>Agaricomycetidae</taxon>
        <taxon>Agaricales</taxon>
        <taxon>Agaricineae</taxon>
        <taxon>Crepidotaceae</taxon>
        <taxon>Crepidotus</taxon>
    </lineage>
</organism>
<dbReference type="EMBL" id="MU157879">
    <property type="protein sequence ID" value="KAF9525804.1"/>
    <property type="molecule type" value="Genomic_DNA"/>
</dbReference>
<dbReference type="NCBIfam" id="TIGR01571">
    <property type="entry name" value="A_thal_Cys_rich"/>
    <property type="match status" value="1"/>
</dbReference>
<name>A0A9P6EBI0_9AGAR</name>
<reference evidence="1" key="1">
    <citation type="submission" date="2020-11" db="EMBL/GenBank/DDBJ databases">
        <authorList>
            <consortium name="DOE Joint Genome Institute"/>
            <person name="Ahrendt S."/>
            <person name="Riley R."/>
            <person name="Andreopoulos W."/>
            <person name="Labutti K."/>
            <person name="Pangilinan J."/>
            <person name="Ruiz-Duenas F.J."/>
            <person name="Barrasa J.M."/>
            <person name="Sanchez-Garcia M."/>
            <person name="Camarero S."/>
            <person name="Miyauchi S."/>
            <person name="Serrano A."/>
            <person name="Linde D."/>
            <person name="Babiker R."/>
            <person name="Drula E."/>
            <person name="Ayuso-Fernandez I."/>
            <person name="Pacheco R."/>
            <person name="Padilla G."/>
            <person name="Ferreira P."/>
            <person name="Barriuso J."/>
            <person name="Kellner H."/>
            <person name="Castanera R."/>
            <person name="Alfaro M."/>
            <person name="Ramirez L."/>
            <person name="Pisabarro A.G."/>
            <person name="Kuo A."/>
            <person name="Tritt A."/>
            <person name="Lipzen A."/>
            <person name="He G."/>
            <person name="Yan M."/>
            <person name="Ng V."/>
            <person name="Cullen D."/>
            <person name="Martin F."/>
            <person name="Rosso M.-N."/>
            <person name="Henrissat B."/>
            <person name="Hibbett D."/>
            <person name="Martinez A.T."/>
            <person name="Grigoriev I.V."/>
        </authorList>
    </citation>
    <scope>NUCLEOTIDE SEQUENCE</scope>
    <source>
        <strain evidence="1">CBS 506.95</strain>
    </source>
</reference>
<comment type="caution">
    <text evidence="1">The sequence shown here is derived from an EMBL/GenBank/DDBJ whole genome shotgun (WGS) entry which is preliminary data.</text>
</comment>
<evidence type="ECO:0000313" key="1">
    <source>
        <dbReference type="EMBL" id="KAF9525804.1"/>
    </source>
</evidence>
<accession>A0A9P6EBI0</accession>
<dbReference type="InterPro" id="IPR006461">
    <property type="entry name" value="PLAC_motif_containing"/>
</dbReference>
<dbReference type="PANTHER" id="PTHR15907">
    <property type="entry name" value="DUF614 FAMILY PROTEIN-RELATED"/>
    <property type="match status" value="1"/>
</dbReference>
<sequence length="167" mass="18599">MSYPPQQPMTIGNRNVKGLIEGPEGRKWSHELCNNCECFGATETSSVCPCIIFGKVKHRYRSLNRRGSPDPEKGGCCSADCVIHGTLAILCFGWVMQMMLRGNIRDRYNIQGNSCGDCCEAFWCSPCELTQESRELELEEQTYGRSLDPQQARAAAVAAHLDGTMDR</sequence>
<keyword evidence="2" id="KW-1185">Reference proteome</keyword>
<gene>
    <name evidence="1" type="ORF">CPB83DRAFT_870705</name>
</gene>
<protein>
    <submittedName>
        <fullName evidence="1">PLAC8 family-domain-containing protein</fullName>
    </submittedName>
</protein>
<dbReference type="OrthoDB" id="1045822at2759"/>
<evidence type="ECO:0000313" key="2">
    <source>
        <dbReference type="Proteomes" id="UP000807306"/>
    </source>
</evidence>
<dbReference type="Proteomes" id="UP000807306">
    <property type="component" value="Unassembled WGS sequence"/>
</dbReference>
<proteinExistence type="predicted"/>